<protein>
    <submittedName>
        <fullName evidence="1">Uncharacterized protein</fullName>
    </submittedName>
</protein>
<name>A0A5B7CZ16_PORTR</name>
<organism evidence="1 2">
    <name type="scientific">Portunus trituberculatus</name>
    <name type="common">Swimming crab</name>
    <name type="synonym">Neptunus trituberculatus</name>
    <dbReference type="NCBI Taxonomy" id="210409"/>
    <lineage>
        <taxon>Eukaryota</taxon>
        <taxon>Metazoa</taxon>
        <taxon>Ecdysozoa</taxon>
        <taxon>Arthropoda</taxon>
        <taxon>Crustacea</taxon>
        <taxon>Multicrustacea</taxon>
        <taxon>Malacostraca</taxon>
        <taxon>Eumalacostraca</taxon>
        <taxon>Eucarida</taxon>
        <taxon>Decapoda</taxon>
        <taxon>Pleocyemata</taxon>
        <taxon>Brachyura</taxon>
        <taxon>Eubrachyura</taxon>
        <taxon>Portunoidea</taxon>
        <taxon>Portunidae</taxon>
        <taxon>Portuninae</taxon>
        <taxon>Portunus</taxon>
    </lineage>
</organism>
<reference evidence="1 2" key="1">
    <citation type="submission" date="2019-05" db="EMBL/GenBank/DDBJ databases">
        <title>Another draft genome of Portunus trituberculatus and its Hox gene families provides insights of decapod evolution.</title>
        <authorList>
            <person name="Jeong J.-H."/>
            <person name="Song I."/>
            <person name="Kim S."/>
            <person name="Choi T."/>
            <person name="Kim D."/>
            <person name="Ryu S."/>
            <person name="Kim W."/>
        </authorList>
    </citation>
    <scope>NUCLEOTIDE SEQUENCE [LARGE SCALE GENOMIC DNA]</scope>
    <source>
        <tissue evidence="1">Muscle</tissue>
    </source>
</reference>
<accession>A0A5B7CZ16</accession>
<dbReference type="Proteomes" id="UP000324222">
    <property type="component" value="Unassembled WGS sequence"/>
</dbReference>
<proteinExistence type="predicted"/>
<dbReference type="AlphaFoldDB" id="A0A5B7CZ16"/>
<evidence type="ECO:0000313" key="1">
    <source>
        <dbReference type="EMBL" id="MPC14670.1"/>
    </source>
</evidence>
<sequence>MRVAADEPENSFRNVAGSYLLVPFPSCSPYLPPHSPPPDSSHPRTAPPRQEVLDLLFPAPCCGYASYEYLLHSRTRHSLDQRLKTKQ</sequence>
<evidence type="ECO:0000313" key="2">
    <source>
        <dbReference type="Proteomes" id="UP000324222"/>
    </source>
</evidence>
<gene>
    <name evidence="1" type="ORF">E2C01_007441</name>
</gene>
<keyword evidence="2" id="KW-1185">Reference proteome</keyword>
<comment type="caution">
    <text evidence="1">The sequence shown here is derived from an EMBL/GenBank/DDBJ whole genome shotgun (WGS) entry which is preliminary data.</text>
</comment>
<dbReference type="EMBL" id="VSRR010000371">
    <property type="protein sequence ID" value="MPC14670.1"/>
    <property type="molecule type" value="Genomic_DNA"/>
</dbReference>